<dbReference type="NCBIfam" id="TIGR02564">
    <property type="entry name" value="cas_Csy1"/>
    <property type="match status" value="1"/>
</dbReference>
<dbReference type="Proteomes" id="UP000000639">
    <property type="component" value="Chromosome"/>
</dbReference>
<evidence type="ECO:0000313" key="2">
    <source>
        <dbReference type="Proteomes" id="UP000000639"/>
    </source>
</evidence>
<sequence>MLDPAIESFFSDRKEAWLKKKVNASMEESEVNVLQLECQQFFSLNEWLPNAAKRAGQISLATHPCTFSHPSARKNKNGYVSSVIANVQRAEDGFLKTGNVVVDTDALGNAAALDVYKFLTLIMQDNRSLLTHIQQDSALAENLLAMTSKSYQDLKTGFLAMIESSVENITSSKIKQVYFPVDNDYHQLSLLTNSGMLYQLRKRIDRLRFSDQVKELRDKKRKNEFSEQGYCDIYGLTTIGYGGTKPQNISVLNNQNGGKAHLLSSLPPTIEKCHTHFPKSDFFVESFQQQEALSLFYFLQKIIKNKYNNINIRDARNDCIQEIIDKIIDKMWAVRAISAEQYHQESSNLKDHQLIWLHQNFAQKREATDLWLDQLTTEIARWLSRAYEKMIGKQAIKLGEQELAHIEQIVDQNREALR</sequence>
<dbReference type="Pfam" id="PF09611">
    <property type="entry name" value="Cas_Csy1"/>
    <property type="match status" value="1"/>
</dbReference>
<dbReference type="EMBL" id="CP000510">
    <property type="protein sequence ID" value="ABM03215.1"/>
    <property type="molecule type" value="Genomic_DNA"/>
</dbReference>
<dbReference type="KEGG" id="pin:Ping_1397"/>
<organism evidence="1 2">
    <name type="scientific">Psychromonas ingrahamii (strain DSM 17664 / CCUG 51855 / 37)</name>
    <dbReference type="NCBI Taxonomy" id="357804"/>
    <lineage>
        <taxon>Bacteria</taxon>
        <taxon>Pseudomonadati</taxon>
        <taxon>Pseudomonadota</taxon>
        <taxon>Gammaproteobacteria</taxon>
        <taxon>Alteromonadales</taxon>
        <taxon>Psychromonadaceae</taxon>
        <taxon>Psychromonas</taxon>
    </lineage>
</organism>
<name>A1SUQ0_PSYIN</name>
<dbReference type="AlphaFoldDB" id="A1SUQ0"/>
<reference evidence="1 2" key="1">
    <citation type="submission" date="2007-01" db="EMBL/GenBank/DDBJ databases">
        <title>Complete sequence of Psychromonas ingrahamii 37.</title>
        <authorList>
            <consortium name="US DOE Joint Genome Institute"/>
            <person name="Copeland A."/>
            <person name="Lucas S."/>
            <person name="Lapidus A."/>
            <person name="Barry K."/>
            <person name="Detter J.C."/>
            <person name="Glavina del Rio T."/>
            <person name="Hammon N."/>
            <person name="Israni S."/>
            <person name="Dalin E."/>
            <person name="Tice H."/>
            <person name="Pitluck S."/>
            <person name="Thompson L.S."/>
            <person name="Brettin T."/>
            <person name="Bruce D."/>
            <person name="Han C."/>
            <person name="Tapia R."/>
            <person name="Schmutz J."/>
            <person name="Larimer F."/>
            <person name="Land M."/>
            <person name="Hauser L."/>
            <person name="Kyrpides N."/>
            <person name="Ivanova N."/>
            <person name="Staley J."/>
            <person name="Richardson P."/>
        </authorList>
    </citation>
    <scope>NUCLEOTIDE SEQUENCE [LARGE SCALE GENOMIC DNA]</scope>
    <source>
        <strain evidence="1 2">37</strain>
    </source>
</reference>
<dbReference type="OrthoDB" id="9815616at2"/>
<keyword evidence="2" id="KW-1185">Reference proteome</keyword>
<protein>
    <submittedName>
        <fullName evidence="1">CRISPR-associated protein, Csy1 family</fullName>
    </submittedName>
</protein>
<dbReference type="STRING" id="357804.Ping_1397"/>
<accession>A1SUQ0</accession>
<proteinExistence type="predicted"/>
<gene>
    <name evidence="1" type="ordered locus">Ping_1397</name>
</gene>
<dbReference type="RefSeq" id="WP_011769775.1">
    <property type="nucleotide sequence ID" value="NC_008709.1"/>
</dbReference>
<dbReference type="InterPro" id="IPR013397">
    <property type="entry name" value="CRISPR-assoc_prot_Csy1"/>
</dbReference>
<evidence type="ECO:0000313" key="1">
    <source>
        <dbReference type="EMBL" id="ABM03215.1"/>
    </source>
</evidence>
<dbReference type="HOGENOM" id="CLU_038921_0_0_6"/>
<dbReference type="CDD" id="cd09735">
    <property type="entry name" value="Csy1_I-F"/>
    <property type="match status" value="1"/>
</dbReference>
<dbReference type="eggNOG" id="ENOG502Z8VU">
    <property type="taxonomic scope" value="Bacteria"/>
</dbReference>